<feature type="domain" description="Lipid desaturase" evidence="6">
    <location>
        <begin position="109"/>
        <end position="136"/>
    </location>
</feature>
<evidence type="ECO:0000313" key="8">
    <source>
        <dbReference type="Proteomes" id="UP000323000"/>
    </source>
</evidence>
<comment type="caution">
    <text evidence="7">The sequence shown here is derived from an EMBL/GenBank/DDBJ whole genome shotgun (WGS) entry which is preliminary data.</text>
</comment>
<evidence type="ECO:0000259" key="6">
    <source>
        <dbReference type="Pfam" id="PF10520"/>
    </source>
</evidence>
<comment type="subcellular location">
    <subcellularLocation>
        <location evidence="1">Membrane</location>
        <topology evidence="1">Multi-pass membrane protein</topology>
    </subcellularLocation>
</comment>
<comment type="similarity">
    <text evidence="2">Belongs to the fatty acid desaturase CarF family.</text>
</comment>
<evidence type="ECO:0000256" key="2">
    <source>
        <dbReference type="ARBA" id="ARBA00007620"/>
    </source>
</evidence>
<proteinExistence type="inferred from homology"/>
<dbReference type="UniPathway" id="UPA00199"/>
<dbReference type="PANTHER" id="PTHR48140">
    <property type="entry name" value="FATTY ACID DESATURASE 4, CHLOROPLASTIC-RELATED"/>
    <property type="match status" value="1"/>
</dbReference>
<evidence type="ECO:0000256" key="5">
    <source>
        <dbReference type="ARBA" id="ARBA00023136"/>
    </source>
</evidence>
<evidence type="ECO:0000313" key="7">
    <source>
        <dbReference type="EMBL" id="TXG67809.1"/>
    </source>
</evidence>
<keyword evidence="8" id="KW-1185">Reference proteome</keyword>
<dbReference type="InterPro" id="IPR019547">
    <property type="entry name" value="Lipid_desat"/>
</dbReference>
<evidence type="ECO:0000256" key="3">
    <source>
        <dbReference type="ARBA" id="ARBA00022692"/>
    </source>
</evidence>
<organism evidence="7 8">
    <name type="scientific">Acer yangbiense</name>
    <dbReference type="NCBI Taxonomy" id="1000413"/>
    <lineage>
        <taxon>Eukaryota</taxon>
        <taxon>Viridiplantae</taxon>
        <taxon>Streptophyta</taxon>
        <taxon>Embryophyta</taxon>
        <taxon>Tracheophyta</taxon>
        <taxon>Spermatophyta</taxon>
        <taxon>Magnoliopsida</taxon>
        <taxon>eudicotyledons</taxon>
        <taxon>Gunneridae</taxon>
        <taxon>Pentapetalae</taxon>
        <taxon>rosids</taxon>
        <taxon>malvids</taxon>
        <taxon>Sapindales</taxon>
        <taxon>Sapindaceae</taxon>
        <taxon>Hippocastanoideae</taxon>
        <taxon>Acereae</taxon>
        <taxon>Acer</taxon>
    </lineage>
</organism>
<dbReference type="EMBL" id="VAHF01000003">
    <property type="protein sequence ID" value="TXG67809.1"/>
    <property type="molecule type" value="Genomic_DNA"/>
</dbReference>
<dbReference type="InterPro" id="IPR052864">
    <property type="entry name" value="Chloroplast_FAD_CarF"/>
</dbReference>
<name>A0A5C7IFN3_9ROSI</name>
<dbReference type="GO" id="GO:0006631">
    <property type="term" value="P:fatty acid metabolic process"/>
    <property type="evidence" value="ECO:0007669"/>
    <property type="project" value="UniProtKB-UniPathway"/>
</dbReference>
<dbReference type="PANTHER" id="PTHR48140:SF1">
    <property type="entry name" value="FATTY ACID DESATURASE 4, CHLOROPLASTIC-RELATED"/>
    <property type="match status" value="1"/>
</dbReference>
<keyword evidence="3" id="KW-0812">Transmembrane</keyword>
<dbReference type="OrthoDB" id="5103at2759"/>
<keyword evidence="5" id="KW-0472">Membrane</keyword>
<accession>A0A5C7IFN3</accession>
<evidence type="ECO:0000256" key="1">
    <source>
        <dbReference type="ARBA" id="ARBA00004141"/>
    </source>
</evidence>
<dbReference type="AlphaFoldDB" id="A0A5C7IFN3"/>
<reference evidence="8" key="1">
    <citation type="journal article" date="2019" name="Gigascience">
        <title>De novo genome assembly of the endangered Acer yangbiense, a plant species with extremely small populations endemic to Yunnan Province, China.</title>
        <authorList>
            <person name="Yang J."/>
            <person name="Wariss H.M."/>
            <person name="Tao L."/>
            <person name="Zhang R."/>
            <person name="Yun Q."/>
            <person name="Hollingsworth P."/>
            <person name="Dao Z."/>
            <person name="Luo G."/>
            <person name="Guo H."/>
            <person name="Ma Y."/>
            <person name="Sun W."/>
        </authorList>
    </citation>
    <scope>NUCLEOTIDE SEQUENCE [LARGE SCALE GENOMIC DNA]</scope>
    <source>
        <strain evidence="8">cv. Malutang</strain>
    </source>
</reference>
<keyword evidence="4" id="KW-1133">Transmembrane helix</keyword>
<gene>
    <name evidence="7" type="ORF">EZV62_009084</name>
</gene>
<protein>
    <recommendedName>
        <fullName evidence="6">Lipid desaturase domain-containing protein</fullName>
    </recommendedName>
</protein>
<evidence type="ECO:0000256" key="4">
    <source>
        <dbReference type="ARBA" id="ARBA00022989"/>
    </source>
</evidence>
<dbReference type="Proteomes" id="UP000323000">
    <property type="component" value="Chromosome 3"/>
</dbReference>
<dbReference type="GO" id="GO:0016020">
    <property type="term" value="C:membrane"/>
    <property type="evidence" value="ECO:0007669"/>
    <property type="project" value="UniProtKB-SubCell"/>
</dbReference>
<sequence>MNKERHARKAYWLVIVRPQFLTGRVAGNFLDHYHIAYVICRRQLIAIGPTSLAIIEKMHSFNEKDDPQSQDPVVYDSGLTYMFIQHKLVVAAANSHIWLEPMLAGYIGYILSDLGSGVYHWGIDNYGDASTLIFGS</sequence>
<dbReference type="Pfam" id="PF10520">
    <property type="entry name" value="Lipid_desat"/>
    <property type="match status" value="1"/>
</dbReference>